<proteinExistence type="predicted"/>
<reference evidence="1 2" key="1">
    <citation type="submission" date="2014-08" db="EMBL/GenBank/DDBJ databases">
        <authorList>
            <person name="den Bakker H.C."/>
        </authorList>
    </citation>
    <scope>NUCLEOTIDE SEQUENCE [LARGE SCALE GENOMIC DNA]</scope>
    <source>
        <strain evidence="1 2">DSM 18334</strain>
    </source>
</reference>
<dbReference type="OrthoDB" id="9794377at2"/>
<reference evidence="1 2" key="2">
    <citation type="submission" date="2014-10" db="EMBL/GenBank/DDBJ databases">
        <title>Comparative genomics of the Paenibacillus odorifer group.</title>
        <authorList>
            <person name="Tsai Y.-C."/>
            <person name="Martin N."/>
            <person name="Korlach J."/>
            <person name="Wiedmann M."/>
        </authorList>
    </citation>
    <scope>NUCLEOTIDE SEQUENCE [LARGE SCALE GENOMIC DNA]</scope>
    <source>
        <strain evidence="1 2">DSM 18334</strain>
    </source>
</reference>
<accession>A0A098M4Z5</accession>
<dbReference type="Proteomes" id="UP000029734">
    <property type="component" value="Unassembled WGS sequence"/>
</dbReference>
<organism evidence="1 2">
    <name type="scientific">Paenibacillus wynnii</name>
    <dbReference type="NCBI Taxonomy" id="268407"/>
    <lineage>
        <taxon>Bacteria</taxon>
        <taxon>Bacillati</taxon>
        <taxon>Bacillota</taxon>
        <taxon>Bacilli</taxon>
        <taxon>Bacillales</taxon>
        <taxon>Paenibacillaceae</taxon>
        <taxon>Paenibacillus</taxon>
    </lineage>
</organism>
<protein>
    <recommendedName>
        <fullName evidence="3">Lipoprotein</fullName>
    </recommendedName>
</protein>
<keyword evidence="2" id="KW-1185">Reference proteome</keyword>
<dbReference type="STRING" id="268407.PWYN_18055"/>
<evidence type="ECO:0000313" key="1">
    <source>
        <dbReference type="EMBL" id="KGE16617.1"/>
    </source>
</evidence>
<evidence type="ECO:0000313" key="2">
    <source>
        <dbReference type="Proteomes" id="UP000029734"/>
    </source>
</evidence>
<evidence type="ECO:0008006" key="3">
    <source>
        <dbReference type="Google" id="ProtNLM"/>
    </source>
</evidence>
<dbReference type="RefSeq" id="WP_036654662.1">
    <property type="nucleotide sequence ID" value="NZ_JQCR01000003.1"/>
</dbReference>
<dbReference type="AlphaFoldDB" id="A0A098M4Z5"/>
<gene>
    <name evidence="1" type="ORF">PWYN_18055</name>
</gene>
<name>A0A098M4Z5_9BACL</name>
<sequence>MFKPRKYIVGGFIGLIVVSGISGCGGNNKNNTSPTKNEVKAQTVVVTSPLPTTPTSPEQTKLYEYITNQKWAEAKKYMSDSDLQGVADLEMLQSYVDIRIEFSILSNSKDEVKLYEPILGRINKLNIDEYTGELKDQMSEFVEVFQKERNDYYDLVKRNKEAHADKKSKQLELVRWNKIKNAINQGDFNTVISETVMMKDVNEDFSAVYNFAQSSVSGQNGDDEMMFYYLNEIPINYNGKLSDLILKQKLQLKTKEEWAKDYINQRKYKSVKSSNEKEAESLLTSPSIGMSANELLNSKWGKPKDINKTITEYGTSEQWVYSDYRYVYLEDGIVTAIQN</sequence>
<dbReference type="EMBL" id="JQCR01000003">
    <property type="protein sequence ID" value="KGE16617.1"/>
    <property type="molecule type" value="Genomic_DNA"/>
</dbReference>
<dbReference type="PROSITE" id="PS51257">
    <property type="entry name" value="PROKAR_LIPOPROTEIN"/>
    <property type="match status" value="1"/>
</dbReference>
<dbReference type="eggNOG" id="ENOG5033CWD">
    <property type="taxonomic scope" value="Bacteria"/>
</dbReference>
<comment type="caution">
    <text evidence="1">The sequence shown here is derived from an EMBL/GenBank/DDBJ whole genome shotgun (WGS) entry which is preliminary data.</text>
</comment>